<sequence>MNDQPRKARQMALGLNLVGAGAHGGGWRMPDAHAGAAIDIRFWKNMARKAEAAKFHFMFWADGIAVRSSAKDEEQLSYDSRIDVFEPLTLLAALSAVTEKMGFIATASTTYNEPYNMARKFASLDYVTEGRVGWNVVTSWSEQEALNFGRDSHMEHGSRYRRAEEYMDVVFGLWDSWEDDAFIRDKTTGQYFDPARLHTLHHQGEHFRVRGPLNVARPIQGYPVIAQAGSSGPGQDLAARTAELIYTMQKSRDEAVAFYSSVKSRFARFGRSANDALVMPGMMPIMGRTPQEARDRFDALQELIHPQYGYASLASSFGDLSAYPVDGPLPPMLADSNAVKSAHGRLAKFLQGREMTIRQLYQALAASGHHIIVGTPGSIADEMEDWFVSHGCDGFNILPPFYPQPAEEVFDLLIPELQRRGLFQTDYAGNTLRENLGLPRPAHGAMRRNPARAAAGH</sequence>
<protein>
    <submittedName>
        <fullName evidence="8">LLM class flavin-dependent oxidoreductase</fullName>
    </submittedName>
</protein>
<evidence type="ECO:0000256" key="3">
    <source>
        <dbReference type="ARBA" id="ARBA00023002"/>
    </source>
</evidence>
<keyword evidence="3" id="KW-0560">Oxidoreductase</keyword>
<reference evidence="8 9" key="1">
    <citation type="submission" date="2022-03" db="EMBL/GenBank/DDBJ databases">
        <title>Complete genome analysis of Roseomonas KG 17.1 : a prolific producer of plant growth promoters.</title>
        <authorList>
            <person name="Saadouli I."/>
            <person name="Najjari A."/>
            <person name="Mosbah A."/>
            <person name="Ouzari H.I."/>
        </authorList>
    </citation>
    <scope>NUCLEOTIDE SEQUENCE [LARGE SCALE GENOMIC DNA]</scope>
    <source>
        <strain evidence="8 9">KG17-1</strain>
    </source>
</reference>
<dbReference type="CDD" id="cd01095">
    <property type="entry name" value="Nitrilotriacetate_monoxgenase"/>
    <property type="match status" value="1"/>
</dbReference>
<proteinExistence type="inferred from homology"/>
<dbReference type="InterPro" id="IPR016215">
    <property type="entry name" value="NTA_MOA"/>
</dbReference>
<evidence type="ECO:0000313" key="8">
    <source>
        <dbReference type="EMBL" id="MCI0752170.1"/>
    </source>
</evidence>
<dbReference type="Gene3D" id="3.20.20.30">
    <property type="entry name" value="Luciferase-like domain"/>
    <property type="match status" value="1"/>
</dbReference>
<dbReference type="PANTHER" id="PTHR30011:SF16">
    <property type="entry name" value="C2H2 FINGER DOMAIN TRANSCRIPTION FACTOR (EUROFUNG)-RELATED"/>
    <property type="match status" value="1"/>
</dbReference>
<dbReference type="SUPFAM" id="SSF51679">
    <property type="entry name" value="Bacterial luciferase-like"/>
    <property type="match status" value="1"/>
</dbReference>
<dbReference type="PIRSF" id="PIRSF000337">
    <property type="entry name" value="NTA_MOA"/>
    <property type="match status" value="1"/>
</dbReference>
<dbReference type="Proteomes" id="UP001201985">
    <property type="component" value="Unassembled WGS sequence"/>
</dbReference>
<dbReference type="InterPro" id="IPR011251">
    <property type="entry name" value="Luciferase-like_dom"/>
</dbReference>
<feature type="region of interest" description="Disordered" evidence="6">
    <location>
        <begin position="434"/>
        <end position="457"/>
    </location>
</feature>
<evidence type="ECO:0000256" key="2">
    <source>
        <dbReference type="ARBA" id="ARBA00022643"/>
    </source>
</evidence>
<keyword evidence="9" id="KW-1185">Reference proteome</keyword>
<comment type="caution">
    <text evidence="8">The sequence shown here is derived from an EMBL/GenBank/DDBJ whole genome shotgun (WGS) entry which is preliminary data.</text>
</comment>
<dbReference type="InterPro" id="IPR036661">
    <property type="entry name" value="Luciferase-like_sf"/>
</dbReference>
<evidence type="ECO:0000256" key="1">
    <source>
        <dbReference type="ARBA" id="ARBA00022630"/>
    </source>
</evidence>
<organism evidence="8 9">
    <name type="scientific">Teichococcus vastitatis</name>
    <dbReference type="NCBI Taxonomy" id="2307076"/>
    <lineage>
        <taxon>Bacteria</taxon>
        <taxon>Pseudomonadati</taxon>
        <taxon>Pseudomonadota</taxon>
        <taxon>Alphaproteobacteria</taxon>
        <taxon>Acetobacterales</taxon>
        <taxon>Roseomonadaceae</taxon>
        <taxon>Roseomonas</taxon>
    </lineage>
</organism>
<dbReference type="EMBL" id="JALBUU010000004">
    <property type="protein sequence ID" value="MCI0752170.1"/>
    <property type="molecule type" value="Genomic_DNA"/>
</dbReference>
<dbReference type="PANTHER" id="PTHR30011">
    <property type="entry name" value="ALKANESULFONATE MONOOXYGENASE-RELATED"/>
    <property type="match status" value="1"/>
</dbReference>
<dbReference type="InterPro" id="IPR051260">
    <property type="entry name" value="Diverse_substr_monoxygenases"/>
</dbReference>
<name>A0ABS9VZW1_9PROT</name>
<dbReference type="NCBIfam" id="TIGR03860">
    <property type="entry name" value="FMN_nitrolo"/>
    <property type="match status" value="1"/>
</dbReference>
<comment type="similarity">
    <text evidence="5">Belongs to the NtaA/SnaA/DszA monooxygenase family.</text>
</comment>
<feature type="domain" description="Luciferase-like" evidence="7">
    <location>
        <begin position="34"/>
        <end position="391"/>
    </location>
</feature>
<keyword evidence="4" id="KW-0503">Monooxygenase</keyword>
<accession>A0ABS9VZW1</accession>
<evidence type="ECO:0000256" key="4">
    <source>
        <dbReference type="ARBA" id="ARBA00023033"/>
    </source>
</evidence>
<keyword evidence="2" id="KW-0288">FMN</keyword>
<evidence type="ECO:0000259" key="7">
    <source>
        <dbReference type="Pfam" id="PF00296"/>
    </source>
</evidence>
<evidence type="ECO:0000256" key="6">
    <source>
        <dbReference type="SAM" id="MobiDB-lite"/>
    </source>
</evidence>
<keyword evidence="1" id="KW-0285">Flavoprotein</keyword>
<dbReference type="RefSeq" id="WP_238384323.1">
    <property type="nucleotide sequence ID" value="NZ_JALBUU010000004.1"/>
</dbReference>
<gene>
    <name evidence="8" type="ORF">MON41_00145</name>
</gene>
<evidence type="ECO:0000313" key="9">
    <source>
        <dbReference type="Proteomes" id="UP001201985"/>
    </source>
</evidence>
<dbReference type="Pfam" id="PF00296">
    <property type="entry name" value="Bac_luciferase"/>
    <property type="match status" value="1"/>
</dbReference>
<evidence type="ECO:0000256" key="5">
    <source>
        <dbReference type="ARBA" id="ARBA00033748"/>
    </source>
</evidence>